<evidence type="ECO:0000313" key="7">
    <source>
        <dbReference type="EMBL" id="UJO23374.1"/>
    </source>
</evidence>
<accession>A0A9Q8PJ71</accession>
<keyword evidence="2 4" id="KW-0863">Zinc-finger</keyword>
<dbReference type="InterPro" id="IPR001841">
    <property type="entry name" value="Znf_RING"/>
</dbReference>
<reference evidence="7" key="1">
    <citation type="submission" date="2021-12" db="EMBL/GenBank/DDBJ databases">
        <authorList>
            <person name="Zaccaron A."/>
            <person name="Stergiopoulos I."/>
        </authorList>
    </citation>
    <scope>NUCLEOTIDE SEQUENCE</scope>
    <source>
        <strain evidence="7">Race5_Kim</strain>
    </source>
</reference>
<evidence type="ECO:0000256" key="5">
    <source>
        <dbReference type="SAM" id="Phobius"/>
    </source>
</evidence>
<evidence type="ECO:0000259" key="6">
    <source>
        <dbReference type="PROSITE" id="PS50089"/>
    </source>
</evidence>
<dbReference type="InterPro" id="IPR013083">
    <property type="entry name" value="Znf_RING/FYVE/PHD"/>
</dbReference>
<dbReference type="InterPro" id="IPR018957">
    <property type="entry name" value="Znf_C3HC4_RING-type"/>
</dbReference>
<dbReference type="Gene3D" id="3.30.40.10">
    <property type="entry name" value="Zinc/RING finger domain, C3HC4 (zinc finger)"/>
    <property type="match status" value="1"/>
</dbReference>
<feature type="transmembrane region" description="Helical" evidence="5">
    <location>
        <begin position="41"/>
        <end position="68"/>
    </location>
</feature>
<proteinExistence type="predicted"/>
<dbReference type="Pfam" id="PF00097">
    <property type="entry name" value="zf-C3HC4"/>
    <property type="match status" value="1"/>
</dbReference>
<keyword evidence="5" id="KW-0472">Membrane</keyword>
<feature type="transmembrane region" description="Helical" evidence="5">
    <location>
        <begin position="208"/>
        <end position="229"/>
    </location>
</feature>
<keyword evidence="5" id="KW-1133">Transmembrane helix</keyword>
<dbReference type="SUPFAM" id="SSF57850">
    <property type="entry name" value="RING/U-box"/>
    <property type="match status" value="1"/>
</dbReference>
<keyword evidence="8" id="KW-1185">Reference proteome</keyword>
<dbReference type="AlphaFoldDB" id="A0A9Q8PJ71"/>
<keyword evidence="1" id="KW-0479">Metal-binding</keyword>
<dbReference type="CDD" id="cd16449">
    <property type="entry name" value="RING-HC"/>
    <property type="match status" value="1"/>
</dbReference>
<gene>
    <name evidence="7" type="ORF">CLAFUR5_12767</name>
</gene>
<dbReference type="RefSeq" id="XP_047767740.1">
    <property type="nucleotide sequence ID" value="XM_047911915.1"/>
</dbReference>
<reference evidence="7" key="2">
    <citation type="journal article" date="2022" name="Microb. Genom.">
        <title>A chromosome-scale genome assembly of the tomato pathogen Cladosporium fulvum reveals a compartmentalized genome architecture and the presence of a dispensable chromosome.</title>
        <authorList>
            <person name="Zaccaron A.Z."/>
            <person name="Chen L.H."/>
            <person name="Samaras A."/>
            <person name="Stergiopoulos I."/>
        </authorList>
    </citation>
    <scope>NUCLEOTIDE SEQUENCE</scope>
    <source>
        <strain evidence="7">Race5_Kim</strain>
    </source>
</reference>
<keyword evidence="3" id="KW-0862">Zinc</keyword>
<evidence type="ECO:0000256" key="3">
    <source>
        <dbReference type="ARBA" id="ARBA00022833"/>
    </source>
</evidence>
<evidence type="ECO:0000313" key="8">
    <source>
        <dbReference type="Proteomes" id="UP000756132"/>
    </source>
</evidence>
<evidence type="ECO:0000256" key="4">
    <source>
        <dbReference type="PROSITE-ProRule" id="PRU00175"/>
    </source>
</evidence>
<feature type="transmembrane region" description="Helical" evidence="5">
    <location>
        <begin position="167"/>
        <end position="188"/>
    </location>
</feature>
<feature type="domain" description="RING-type" evidence="6">
    <location>
        <begin position="102"/>
        <end position="140"/>
    </location>
</feature>
<organism evidence="7 8">
    <name type="scientific">Passalora fulva</name>
    <name type="common">Tomato leaf mold</name>
    <name type="synonym">Cladosporium fulvum</name>
    <dbReference type="NCBI Taxonomy" id="5499"/>
    <lineage>
        <taxon>Eukaryota</taxon>
        <taxon>Fungi</taxon>
        <taxon>Dikarya</taxon>
        <taxon>Ascomycota</taxon>
        <taxon>Pezizomycotina</taxon>
        <taxon>Dothideomycetes</taxon>
        <taxon>Dothideomycetidae</taxon>
        <taxon>Mycosphaerellales</taxon>
        <taxon>Mycosphaerellaceae</taxon>
        <taxon>Fulvia</taxon>
    </lineage>
</organism>
<dbReference type="PROSITE" id="PS50089">
    <property type="entry name" value="ZF_RING_2"/>
    <property type="match status" value="1"/>
</dbReference>
<evidence type="ECO:0000256" key="2">
    <source>
        <dbReference type="ARBA" id="ARBA00022771"/>
    </source>
</evidence>
<evidence type="ECO:0000256" key="1">
    <source>
        <dbReference type="ARBA" id="ARBA00022723"/>
    </source>
</evidence>
<feature type="transmembrane region" description="Helical" evidence="5">
    <location>
        <begin position="250"/>
        <end position="272"/>
    </location>
</feature>
<feature type="transmembrane region" description="Helical" evidence="5">
    <location>
        <begin position="12"/>
        <end position="29"/>
    </location>
</feature>
<protein>
    <recommendedName>
        <fullName evidence="6">RING-type domain-containing protein</fullName>
    </recommendedName>
</protein>
<dbReference type="PROSITE" id="PS00518">
    <property type="entry name" value="ZF_RING_1"/>
    <property type="match status" value="1"/>
</dbReference>
<dbReference type="KEGG" id="ffu:CLAFUR5_12767"/>
<dbReference type="GO" id="GO:0008270">
    <property type="term" value="F:zinc ion binding"/>
    <property type="evidence" value="ECO:0007669"/>
    <property type="project" value="UniProtKB-KW"/>
</dbReference>
<keyword evidence="5" id="KW-0812">Transmembrane</keyword>
<name>A0A9Q8PJ71_PASFU</name>
<dbReference type="EMBL" id="CP090173">
    <property type="protein sequence ID" value="UJO23374.1"/>
    <property type="molecule type" value="Genomic_DNA"/>
</dbReference>
<dbReference type="GeneID" id="71992645"/>
<dbReference type="Proteomes" id="UP000756132">
    <property type="component" value="Chromosome 11"/>
</dbReference>
<dbReference type="OrthoDB" id="8062037at2759"/>
<dbReference type="InterPro" id="IPR017907">
    <property type="entry name" value="Znf_RING_CS"/>
</dbReference>
<sequence length="273" mass="30859">MTFPLSLSSGSVGSAILLGLFIYALTTGLDHVFEPSVATPLRWILFAAVLLEMLGDLILINAHVHLALGGWPTRRYGRLPSKDQIIGSLAPYLEAVAKDDICAFCRGPYEDPLELPCNHLYCKDCVKTLIEYGHNKCGLCYQEFYGPAGPVLSATARSKRTEAKSELLWDLMLWLMHAICLLLIVMYWTSIHAILDSKSWELVAAGHLTLAMLTTAYLIQVMLFAEILDCISNFREDWWREIHKCRRWRAWYWVLDCVAVVAVALVVAKLLWK</sequence>